<protein>
    <recommendedName>
        <fullName evidence="1">Aminoglycoside phosphotransferase domain-containing protein</fullName>
    </recommendedName>
</protein>
<evidence type="ECO:0000313" key="3">
    <source>
        <dbReference type="Proteomes" id="UP000027195"/>
    </source>
</evidence>
<dbReference type="AlphaFoldDB" id="A0A067MSV3"/>
<name>A0A067MSV3_BOTB1</name>
<feature type="domain" description="Aminoglycoside phosphotransferase" evidence="1">
    <location>
        <begin position="45"/>
        <end position="197"/>
    </location>
</feature>
<proteinExistence type="predicted"/>
<dbReference type="Proteomes" id="UP000027195">
    <property type="component" value="Unassembled WGS sequence"/>
</dbReference>
<sequence>MPELEASRNQVGQYSVRWLCDDTVCKWVEPSEALVMELVWSHTTIPTPHIRRKIDDDDDESLILMEYIEGRQLSECWPSLPFWSKLRIVFTLRRYICQLRRIRTPYSSIPGPPGKTPQDCTGPVYLGFRPIGPFPDYASLSRFFNKLANRAKPPINQPFDDSRPLVLTHNDLSMRNVIIGVDGTVWIIDWGWAGFYPEWFGYISSKFAAENDKAPESWWRFIPFIADPFFVQEEWMHSIGYSVSLCRTS</sequence>
<dbReference type="PANTHER" id="PTHR21310">
    <property type="entry name" value="AMINOGLYCOSIDE PHOSPHOTRANSFERASE-RELATED-RELATED"/>
    <property type="match status" value="1"/>
</dbReference>
<organism evidence="2 3">
    <name type="scientific">Botryobasidium botryosum (strain FD-172 SS1)</name>
    <dbReference type="NCBI Taxonomy" id="930990"/>
    <lineage>
        <taxon>Eukaryota</taxon>
        <taxon>Fungi</taxon>
        <taxon>Dikarya</taxon>
        <taxon>Basidiomycota</taxon>
        <taxon>Agaricomycotina</taxon>
        <taxon>Agaricomycetes</taxon>
        <taxon>Cantharellales</taxon>
        <taxon>Botryobasidiaceae</taxon>
        <taxon>Botryobasidium</taxon>
    </lineage>
</organism>
<accession>A0A067MSV3</accession>
<gene>
    <name evidence="2" type="ORF">BOTBODRAFT_29070</name>
</gene>
<dbReference type="InterPro" id="IPR011009">
    <property type="entry name" value="Kinase-like_dom_sf"/>
</dbReference>
<dbReference type="HOGENOM" id="CLU_021768_2_1_1"/>
<dbReference type="Pfam" id="PF01636">
    <property type="entry name" value="APH"/>
    <property type="match status" value="1"/>
</dbReference>
<dbReference type="Gene3D" id="3.90.1200.10">
    <property type="match status" value="1"/>
</dbReference>
<keyword evidence="3" id="KW-1185">Reference proteome</keyword>
<dbReference type="STRING" id="930990.A0A067MSV3"/>
<dbReference type="InterPro" id="IPR002575">
    <property type="entry name" value="Aminoglycoside_PTrfase"/>
</dbReference>
<dbReference type="InterPro" id="IPR051678">
    <property type="entry name" value="AGP_Transferase"/>
</dbReference>
<dbReference type="PANTHER" id="PTHR21310:SF39">
    <property type="entry name" value="AMINOGLYCOSIDE PHOSPHOTRANSFERASE DOMAIN-CONTAINING PROTEIN"/>
    <property type="match status" value="1"/>
</dbReference>
<evidence type="ECO:0000313" key="2">
    <source>
        <dbReference type="EMBL" id="KDQ18694.1"/>
    </source>
</evidence>
<dbReference type="OrthoDB" id="4177236at2759"/>
<evidence type="ECO:0000259" key="1">
    <source>
        <dbReference type="Pfam" id="PF01636"/>
    </source>
</evidence>
<dbReference type="InParanoid" id="A0A067MSV3"/>
<dbReference type="EMBL" id="KL198021">
    <property type="protein sequence ID" value="KDQ18694.1"/>
    <property type="molecule type" value="Genomic_DNA"/>
</dbReference>
<reference evidence="3" key="1">
    <citation type="journal article" date="2014" name="Proc. Natl. Acad. Sci. U.S.A.">
        <title>Extensive sampling of basidiomycete genomes demonstrates inadequacy of the white-rot/brown-rot paradigm for wood decay fungi.</title>
        <authorList>
            <person name="Riley R."/>
            <person name="Salamov A.A."/>
            <person name="Brown D.W."/>
            <person name="Nagy L.G."/>
            <person name="Floudas D."/>
            <person name="Held B.W."/>
            <person name="Levasseur A."/>
            <person name="Lombard V."/>
            <person name="Morin E."/>
            <person name="Otillar R."/>
            <person name="Lindquist E.A."/>
            <person name="Sun H."/>
            <person name="LaButti K.M."/>
            <person name="Schmutz J."/>
            <person name="Jabbour D."/>
            <person name="Luo H."/>
            <person name="Baker S.E."/>
            <person name="Pisabarro A.G."/>
            <person name="Walton J.D."/>
            <person name="Blanchette R.A."/>
            <person name="Henrissat B."/>
            <person name="Martin F."/>
            <person name="Cullen D."/>
            <person name="Hibbett D.S."/>
            <person name="Grigoriev I.V."/>
        </authorList>
    </citation>
    <scope>NUCLEOTIDE SEQUENCE [LARGE SCALE GENOMIC DNA]</scope>
    <source>
        <strain evidence="3">FD-172 SS1</strain>
    </source>
</reference>
<dbReference type="SUPFAM" id="SSF56112">
    <property type="entry name" value="Protein kinase-like (PK-like)"/>
    <property type="match status" value="1"/>
</dbReference>